<sequence length="61" mass="6588">MDRATLVIGCVLRGHAPAGTRGVAKHSNARPNRGLVLPWAVRVAGETLTERGLWAVELERT</sequence>
<dbReference type="VEuPathDB" id="FungiDB:BO78DRAFT_392411"/>
<organism evidence="1 2">
    <name type="scientific">Aspergillus sclerotiicarbonarius (strain CBS 121057 / IBT 28362)</name>
    <dbReference type="NCBI Taxonomy" id="1448318"/>
    <lineage>
        <taxon>Eukaryota</taxon>
        <taxon>Fungi</taxon>
        <taxon>Dikarya</taxon>
        <taxon>Ascomycota</taxon>
        <taxon>Pezizomycotina</taxon>
        <taxon>Eurotiomycetes</taxon>
        <taxon>Eurotiomycetidae</taxon>
        <taxon>Eurotiales</taxon>
        <taxon>Aspergillaceae</taxon>
        <taxon>Aspergillus</taxon>
        <taxon>Aspergillus subgen. Circumdati</taxon>
    </lineage>
</organism>
<accession>A0A319FP84</accession>
<dbReference type="EMBL" id="KZ826315">
    <property type="protein sequence ID" value="PYI12573.1"/>
    <property type="molecule type" value="Genomic_DNA"/>
</dbReference>
<dbReference type="AlphaFoldDB" id="A0A319FP84"/>
<evidence type="ECO:0000313" key="1">
    <source>
        <dbReference type="EMBL" id="PYI12573.1"/>
    </source>
</evidence>
<protein>
    <submittedName>
        <fullName evidence="1">Uncharacterized protein</fullName>
    </submittedName>
</protein>
<evidence type="ECO:0000313" key="2">
    <source>
        <dbReference type="Proteomes" id="UP000248423"/>
    </source>
</evidence>
<name>A0A319FP84_ASPSB</name>
<reference evidence="1 2" key="1">
    <citation type="submission" date="2018-02" db="EMBL/GenBank/DDBJ databases">
        <title>The genomes of Aspergillus section Nigri reveals drivers in fungal speciation.</title>
        <authorList>
            <consortium name="DOE Joint Genome Institute"/>
            <person name="Vesth T.C."/>
            <person name="Nybo J."/>
            <person name="Theobald S."/>
            <person name="Brandl J."/>
            <person name="Frisvad J.C."/>
            <person name="Nielsen K.F."/>
            <person name="Lyhne E.K."/>
            <person name="Kogle M.E."/>
            <person name="Kuo A."/>
            <person name="Riley R."/>
            <person name="Clum A."/>
            <person name="Nolan M."/>
            <person name="Lipzen A."/>
            <person name="Salamov A."/>
            <person name="Henrissat B."/>
            <person name="Wiebenga A."/>
            <person name="De vries R.P."/>
            <person name="Grigoriev I.V."/>
            <person name="Mortensen U.H."/>
            <person name="Andersen M.R."/>
            <person name="Baker S.E."/>
        </authorList>
    </citation>
    <scope>NUCLEOTIDE SEQUENCE [LARGE SCALE GENOMIC DNA]</scope>
    <source>
        <strain evidence="1 2">CBS 121057</strain>
    </source>
</reference>
<proteinExistence type="predicted"/>
<dbReference type="Proteomes" id="UP000248423">
    <property type="component" value="Unassembled WGS sequence"/>
</dbReference>
<keyword evidence="2" id="KW-1185">Reference proteome</keyword>
<gene>
    <name evidence="1" type="ORF">BO78DRAFT_392411</name>
</gene>